<dbReference type="AlphaFoldDB" id="A0A7M7N9G7"/>
<evidence type="ECO:0000256" key="4">
    <source>
        <dbReference type="ARBA" id="ARBA00044144"/>
    </source>
</evidence>
<evidence type="ECO:0000256" key="1">
    <source>
        <dbReference type="ARBA" id="ARBA00004514"/>
    </source>
</evidence>
<dbReference type="InterPro" id="IPR056764">
    <property type="entry name" value="LbH_EIF2B3/5"/>
</dbReference>
<feature type="region of interest" description="Disordered" evidence="7">
    <location>
        <begin position="490"/>
        <end position="530"/>
    </location>
</feature>
<dbReference type="SMART" id="SM00515">
    <property type="entry name" value="eIF5C"/>
    <property type="match status" value="1"/>
</dbReference>
<feature type="compositionally biased region" description="Acidic residues" evidence="7">
    <location>
        <begin position="495"/>
        <end position="517"/>
    </location>
</feature>
<dbReference type="SUPFAM" id="SSF53448">
    <property type="entry name" value="Nucleotide-diphospho-sugar transferases"/>
    <property type="match status" value="1"/>
</dbReference>
<feature type="domain" description="W2" evidence="8">
    <location>
        <begin position="526"/>
        <end position="699"/>
    </location>
</feature>
<dbReference type="OMA" id="LAQSCKI"/>
<evidence type="ECO:0000313" key="10">
    <source>
        <dbReference type="Proteomes" id="UP000007110"/>
    </source>
</evidence>
<dbReference type="InterPro" id="IPR005835">
    <property type="entry name" value="NTP_transferase_dom"/>
</dbReference>
<feature type="region of interest" description="Disordered" evidence="7">
    <location>
        <begin position="420"/>
        <end position="459"/>
    </location>
</feature>
<dbReference type="SUPFAM" id="SSF48371">
    <property type="entry name" value="ARM repeat"/>
    <property type="match status" value="1"/>
</dbReference>
<dbReference type="GO" id="GO:0005829">
    <property type="term" value="C:cytosol"/>
    <property type="evidence" value="ECO:0007669"/>
    <property type="project" value="UniProtKB-SubCell"/>
</dbReference>
<dbReference type="GO" id="GO:0003743">
    <property type="term" value="F:translation initiation factor activity"/>
    <property type="evidence" value="ECO:0000318"/>
    <property type="project" value="GO_Central"/>
</dbReference>
<dbReference type="InterPro" id="IPR016024">
    <property type="entry name" value="ARM-type_fold"/>
</dbReference>
<keyword evidence="3" id="KW-0963">Cytoplasm</keyword>
<protein>
    <recommendedName>
        <fullName evidence="4">Translation initiation factor eIF2B subunit epsilon</fullName>
    </recommendedName>
    <alternativeName>
        <fullName evidence="5">eIF2B GDP-GTP exchange factor subunit epsilon</fullName>
    </alternativeName>
</protein>
<dbReference type="CDD" id="cd04197">
    <property type="entry name" value="eIF-2B_epsilon_N"/>
    <property type="match status" value="1"/>
</dbReference>
<dbReference type="Pfam" id="PF00483">
    <property type="entry name" value="NTP_transferase"/>
    <property type="match status" value="1"/>
</dbReference>
<dbReference type="Gene3D" id="1.25.40.180">
    <property type="match status" value="1"/>
</dbReference>
<dbReference type="Proteomes" id="UP000007110">
    <property type="component" value="Unassembled WGS sequence"/>
</dbReference>
<name>A0A7M7N9G7_STRPU</name>
<dbReference type="EnsemblMetazoa" id="XM_030976479">
    <property type="protein sequence ID" value="XP_030832339"/>
    <property type="gene ID" value="LOC579737"/>
</dbReference>
<dbReference type="PANTHER" id="PTHR45887:SF1">
    <property type="entry name" value="TRANSLATION INITIATION FACTOR EIF-2B SUBUNIT EPSILON"/>
    <property type="match status" value="1"/>
</dbReference>
<dbReference type="Gene3D" id="3.90.550.10">
    <property type="entry name" value="Spore Coat Polysaccharide Biosynthesis Protein SpsA, Chain A"/>
    <property type="match status" value="1"/>
</dbReference>
<organism evidence="9 10">
    <name type="scientific">Strongylocentrotus purpuratus</name>
    <name type="common">Purple sea urchin</name>
    <dbReference type="NCBI Taxonomy" id="7668"/>
    <lineage>
        <taxon>Eukaryota</taxon>
        <taxon>Metazoa</taxon>
        <taxon>Echinodermata</taxon>
        <taxon>Eleutherozoa</taxon>
        <taxon>Echinozoa</taxon>
        <taxon>Echinoidea</taxon>
        <taxon>Euechinoidea</taxon>
        <taxon>Echinacea</taxon>
        <taxon>Camarodonta</taxon>
        <taxon>Echinidea</taxon>
        <taxon>Strongylocentrotidae</taxon>
        <taxon>Strongylocentrotus</taxon>
    </lineage>
</organism>
<dbReference type="InParanoid" id="A0A7M7N9G7"/>
<dbReference type="FunFam" id="1.25.40.180:FF:000022">
    <property type="entry name" value="Translation initiation factor eIF-2B epsilon subunit"/>
    <property type="match status" value="1"/>
</dbReference>
<dbReference type="Pfam" id="PF25084">
    <property type="entry name" value="LbH_EIF2B"/>
    <property type="match status" value="1"/>
</dbReference>
<dbReference type="OrthoDB" id="424572at2759"/>
<dbReference type="InterPro" id="IPR051956">
    <property type="entry name" value="eIF2B_epsilon"/>
</dbReference>
<dbReference type="CTD" id="8893"/>
<reference evidence="10" key="1">
    <citation type="submission" date="2015-02" db="EMBL/GenBank/DDBJ databases">
        <title>Genome sequencing for Strongylocentrotus purpuratus.</title>
        <authorList>
            <person name="Murali S."/>
            <person name="Liu Y."/>
            <person name="Vee V."/>
            <person name="English A."/>
            <person name="Wang M."/>
            <person name="Skinner E."/>
            <person name="Han Y."/>
            <person name="Muzny D.M."/>
            <person name="Worley K.C."/>
            <person name="Gibbs R.A."/>
        </authorList>
    </citation>
    <scope>NUCLEOTIDE SEQUENCE</scope>
</reference>
<dbReference type="InterPro" id="IPR035543">
    <property type="entry name" value="eIF-2B_epsilon_N"/>
</dbReference>
<dbReference type="InterPro" id="IPR003307">
    <property type="entry name" value="W2_domain"/>
</dbReference>
<dbReference type="FunFam" id="3.90.550.10:FF:000066">
    <property type="entry name" value="Translation initiation factor eIF-2B subunit epsilon"/>
    <property type="match status" value="1"/>
</dbReference>
<evidence type="ECO:0000256" key="2">
    <source>
        <dbReference type="ARBA" id="ARBA00007878"/>
    </source>
</evidence>
<dbReference type="KEGG" id="spu:579737"/>
<dbReference type="GeneID" id="579737"/>
<keyword evidence="10" id="KW-1185">Reference proteome</keyword>
<dbReference type="PANTHER" id="PTHR45887">
    <property type="entry name" value="TRANSLATION INITIATION FACTOR EIF-2B SUBUNIT EPSILON"/>
    <property type="match status" value="1"/>
</dbReference>
<evidence type="ECO:0000313" key="9">
    <source>
        <dbReference type="EnsemblMetazoa" id="XP_030832339"/>
    </source>
</evidence>
<dbReference type="PROSITE" id="PS51363">
    <property type="entry name" value="W2"/>
    <property type="match status" value="1"/>
</dbReference>
<dbReference type="InterPro" id="IPR029044">
    <property type="entry name" value="Nucleotide-diphossugar_trans"/>
</dbReference>
<evidence type="ECO:0000256" key="6">
    <source>
        <dbReference type="ARBA" id="ARBA00046432"/>
    </source>
</evidence>
<evidence type="ECO:0000259" key="8">
    <source>
        <dbReference type="PROSITE" id="PS51363"/>
    </source>
</evidence>
<dbReference type="GO" id="GO:0005851">
    <property type="term" value="C:eukaryotic translation initiation factor 2B complex"/>
    <property type="evidence" value="ECO:0000318"/>
    <property type="project" value="GO_Central"/>
</dbReference>
<dbReference type="Gene3D" id="2.160.10.10">
    <property type="entry name" value="Hexapeptide repeat proteins"/>
    <property type="match status" value="1"/>
</dbReference>
<reference evidence="9" key="2">
    <citation type="submission" date="2021-01" db="UniProtKB">
        <authorList>
            <consortium name="EnsemblMetazoa"/>
        </authorList>
    </citation>
    <scope>IDENTIFICATION</scope>
</reference>
<accession>A0A7M7N9G7</accession>
<dbReference type="CDD" id="cd05787">
    <property type="entry name" value="LbH_eIF2B_epsilon"/>
    <property type="match status" value="1"/>
</dbReference>
<dbReference type="GO" id="GO:0031369">
    <property type="term" value="F:translation initiation factor binding"/>
    <property type="evidence" value="ECO:0000318"/>
    <property type="project" value="GO_Central"/>
</dbReference>
<proteinExistence type="inferred from homology"/>
<dbReference type="FunFam" id="2.160.10.10:FF:000080">
    <property type="entry name" value="Predicted protein"/>
    <property type="match status" value="1"/>
</dbReference>
<evidence type="ECO:0000256" key="7">
    <source>
        <dbReference type="SAM" id="MobiDB-lite"/>
    </source>
</evidence>
<dbReference type="GO" id="GO:0005085">
    <property type="term" value="F:guanyl-nucleotide exchange factor activity"/>
    <property type="evidence" value="ECO:0000318"/>
    <property type="project" value="GO_Central"/>
</dbReference>
<dbReference type="RefSeq" id="XP_030832339.1">
    <property type="nucleotide sequence ID" value="XM_030976479.1"/>
</dbReference>
<evidence type="ECO:0000256" key="3">
    <source>
        <dbReference type="ARBA" id="ARBA00022490"/>
    </source>
</evidence>
<dbReference type="CDD" id="cd11558">
    <property type="entry name" value="W2_eIF2B_epsilon"/>
    <property type="match status" value="1"/>
</dbReference>
<dbReference type="InterPro" id="IPR044123">
    <property type="entry name" value="W2_eIF2B_epsilon"/>
</dbReference>
<evidence type="ECO:0000256" key="5">
    <source>
        <dbReference type="ARBA" id="ARBA00044345"/>
    </source>
</evidence>
<comment type="subunit">
    <text evidence="6">Component of the translation initiation factor 2B (eIF2B) complex which is a heterodecamer of two sets of five different subunits: alpha, beta, gamma, delta and epsilon. Subunits alpha, beta and delta comprise a regulatory subcomplex and subunits epsilon and gamma comprise a catalytic subcomplex. Within the complex, the hexameric regulatory complex resides at the center, with the two heterodimeric catalytic subcomplexes bound on opposite sides.</text>
</comment>
<comment type="similarity">
    <text evidence="2">Belongs to the eIF-2B gamma/epsilon subunits family.</text>
</comment>
<comment type="subcellular location">
    <subcellularLocation>
        <location evidence="1">Cytoplasm</location>
        <location evidence="1">Cytosol</location>
    </subcellularLocation>
</comment>
<dbReference type="Pfam" id="PF02020">
    <property type="entry name" value="W2"/>
    <property type="match status" value="1"/>
</dbReference>
<sequence>MSGKKAKGKSDNSLEQEDVLQAVVIADSFNTRFAPVSLEKPRALLPLVNCPIIDYTLEFLATNGVQEIFVFCSSHSDQIKRHVEKCKWNKKTSPCRVCPVLSEGCHSLGDALREMERKSLIRSHFVLVTGDLVSNLKLKEVLEMHKNRFQKDKLSAITLVFKEAYPGHRSRSTEGEFVVALDSNKQISHYQKVQKKREVHFPARLFKENSRVNVRYNLLNTHICICSPRVSELFVDNFDYQTMDDFIKGVLVSEEIEGNKLFMHIIKEDYAGTMTNLPLYDAISKDVIHRWAFPMVPDNLSVSNFPYSLSRHNVYLAKDVTLEKDCVLEEDVVIGPGSHIGVNTRVTHSVIGRNCKIGDNVVLENAYIWDNVTIEANCHINMALLCDSVHVKSEVTIKNGCVLSFGVKVGPHVTLPSGTLLTRIPPSAQGEDGDDFQDTSPREGETPGMGLIDEASVDRGLVGEEGEGYVWRLDTDEDDDDELVQQMLSLNLTPEGEEEEEEEEESEESDDDLDDEGLSPPASPPPDDTKLFYSEVLDSLQRTIEENIKVDNLILEINSSKYAYNIAMHELIPLVMKAILEMPHLKASGPLSSQQLLLAVKKLFVRLKPLFSNYIKGAESQKDCLNALEEYSMVNESTAAIFAKLVHHLYDADILSEEVILKWYSKMDQDADTRRREVRSKLASFVTWLQEAEEESDEEGD</sequence>